<evidence type="ECO:0000313" key="2">
    <source>
        <dbReference type="Proteomes" id="UP000503011"/>
    </source>
</evidence>
<dbReference type="Proteomes" id="UP000503011">
    <property type="component" value="Chromosome"/>
</dbReference>
<sequence>MDELRTGWPAIRGRLDQLREADSTDLPVSPRSEAALYVRRAAFGAEREELLRWRGAGRLQDDGLRVPERELDHEERLLPDRPARR</sequence>
<reference evidence="1 2" key="2">
    <citation type="submission" date="2020-03" db="EMBL/GenBank/DDBJ databases">
        <authorList>
            <person name="Ichikawa N."/>
            <person name="Kimura A."/>
            <person name="Kitahashi Y."/>
            <person name="Uohara A."/>
        </authorList>
    </citation>
    <scope>NUCLEOTIDE SEQUENCE [LARGE SCALE GENOMIC DNA]</scope>
    <source>
        <strain evidence="1 2">NBRC 105367</strain>
    </source>
</reference>
<dbReference type="KEGG" id="psuu:Psuf_060930"/>
<dbReference type="EMBL" id="AP022871">
    <property type="protein sequence ID" value="BCB88780.1"/>
    <property type="molecule type" value="Genomic_DNA"/>
</dbReference>
<gene>
    <name evidence="1" type="ORF">Psuf_060930</name>
</gene>
<name>A0A6F8YRK4_9ACTN</name>
<organism evidence="1 2">
    <name type="scientific">Phytohabitans suffuscus</name>
    <dbReference type="NCBI Taxonomy" id="624315"/>
    <lineage>
        <taxon>Bacteria</taxon>
        <taxon>Bacillati</taxon>
        <taxon>Actinomycetota</taxon>
        <taxon>Actinomycetes</taxon>
        <taxon>Micromonosporales</taxon>
        <taxon>Micromonosporaceae</taxon>
    </lineage>
</organism>
<dbReference type="AlphaFoldDB" id="A0A6F8YRK4"/>
<accession>A0A6F8YRK4</accession>
<keyword evidence="2" id="KW-1185">Reference proteome</keyword>
<protein>
    <submittedName>
        <fullName evidence="1">Uncharacterized protein</fullName>
    </submittedName>
</protein>
<proteinExistence type="predicted"/>
<reference evidence="1 2" key="1">
    <citation type="submission" date="2020-03" db="EMBL/GenBank/DDBJ databases">
        <title>Whole genome shotgun sequence of Phytohabitans suffuscus NBRC 105367.</title>
        <authorList>
            <person name="Komaki H."/>
            <person name="Tamura T."/>
        </authorList>
    </citation>
    <scope>NUCLEOTIDE SEQUENCE [LARGE SCALE GENOMIC DNA]</scope>
    <source>
        <strain evidence="1 2">NBRC 105367</strain>
    </source>
</reference>
<evidence type="ECO:0000313" key="1">
    <source>
        <dbReference type="EMBL" id="BCB88780.1"/>
    </source>
</evidence>